<feature type="binding site" evidence="7">
    <location>
        <position position="57"/>
    </location>
    <ligand>
        <name>substrate</name>
    </ligand>
</feature>
<comment type="subunit">
    <text evidence="7">Monomer.</text>
</comment>
<dbReference type="OrthoDB" id="9800332at2"/>
<dbReference type="EC" id="2.7.1.71" evidence="7"/>
<dbReference type="GO" id="GO:0000287">
    <property type="term" value="F:magnesium ion binding"/>
    <property type="evidence" value="ECO:0007669"/>
    <property type="project" value="UniProtKB-UniRule"/>
</dbReference>
<dbReference type="GO" id="GO:0005829">
    <property type="term" value="C:cytosol"/>
    <property type="evidence" value="ECO:0007669"/>
    <property type="project" value="TreeGrafter"/>
</dbReference>
<proteinExistence type="inferred from homology"/>
<evidence type="ECO:0000256" key="6">
    <source>
        <dbReference type="ARBA" id="ARBA00023141"/>
    </source>
</evidence>
<keyword evidence="6 7" id="KW-0057">Aromatic amino acid biosynthesis</keyword>
<reference evidence="9" key="2">
    <citation type="journal article" date="2016" name="Int. J. Syst. Evol. Microbiol.">
        <title>Caldimicrobium thiodismutans sp. nov., a sulfur-disproportionating bacterium isolated from a hot spring.</title>
        <authorList>
            <person name="Kojima H."/>
            <person name="Umezawa K."/>
            <person name="Fukui M."/>
        </authorList>
    </citation>
    <scope>NUCLEOTIDE SEQUENCE [LARGE SCALE GENOMIC DNA]</scope>
    <source>
        <strain evidence="9">TF1</strain>
    </source>
</reference>
<dbReference type="SUPFAM" id="SSF52540">
    <property type="entry name" value="P-loop containing nucleoside triphosphate hydrolases"/>
    <property type="match status" value="1"/>
</dbReference>
<comment type="catalytic activity">
    <reaction evidence="7">
        <text>shikimate + ATP = 3-phosphoshikimate + ADP + H(+)</text>
        <dbReference type="Rhea" id="RHEA:13121"/>
        <dbReference type="ChEBI" id="CHEBI:15378"/>
        <dbReference type="ChEBI" id="CHEBI:30616"/>
        <dbReference type="ChEBI" id="CHEBI:36208"/>
        <dbReference type="ChEBI" id="CHEBI:145989"/>
        <dbReference type="ChEBI" id="CHEBI:456216"/>
        <dbReference type="EC" id="2.7.1.71"/>
    </reaction>
</comment>
<name>A0A0U5ASR1_9BACT</name>
<keyword evidence="1 7" id="KW-0028">Amino-acid biosynthesis</keyword>
<sequence length="177" mass="20649">MQRILLIGFRGAGKTTLGKALAEALNLAFIDADEEIEKREGRTIKEMVEKEGWSYFRHLEKVFLKELQEKKNIVCALGGGAVLHEEEMGALKQDSLIIWVFAELDEIKERLSRDFKTLSQRPALTELTWDEELELLYKEREPLYQKWAHLKVDTQRNDQSQLLSQIKTYFNKEEAYG</sequence>
<keyword evidence="5 7" id="KW-0067">ATP-binding</keyword>
<keyword evidence="7" id="KW-0460">Magnesium</keyword>
<keyword evidence="4 7" id="KW-0418">Kinase</keyword>
<evidence type="ECO:0000256" key="5">
    <source>
        <dbReference type="ARBA" id="ARBA00022840"/>
    </source>
</evidence>
<dbReference type="HAMAP" id="MF_00109">
    <property type="entry name" value="Shikimate_kinase"/>
    <property type="match status" value="1"/>
</dbReference>
<comment type="subcellular location">
    <subcellularLocation>
        <location evidence="7">Cytoplasm</location>
    </subcellularLocation>
</comment>
<keyword evidence="9" id="KW-1185">Reference proteome</keyword>
<dbReference type="Gene3D" id="3.40.50.300">
    <property type="entry name" value="P-loop containing nucleotide triphosphate hydrolases"/>
    <property type="match status" value="1"/>
</dbReference>
<dbReference type="EMBL" id="AP014945">
    <property type="protein sequence ID" value="BAU23985.1"/>
    <property type="molecule type" value="Genomic_DNA"/>
</dbReference>
<comment type="cofactor">
    <cofactor evidence="7">
        <name>Mg(2+)</name>
        <dbReference type="ChEBI" id="CHEBI:18420"/>
    </cofactor>
    <text evidence="7">Binds 1 Mg(2+) ion per subunit.</text>
</comment>
<dbReference type="Pfam" id="PF01202">
    <property type="entry name" value="SKI"/>
    <property type="match status" value="1"/>
</dbReference>
<dbReference type="STRING" id="1653476.THC_1621"/>
<reference evidence="8 9" key="1">
    <citation type="journal article" date="2016" name="Int. J. Syst. Evol. Microbiol.">
        <title>Caldimicrobium thiodismutans sp. nov., a sulfur-disproportionating bacterium isolated from a hot spring, and emended description of the genus Caldimicrobium.</title>
        <authorList>
            <person name="Kojima H."/>
            <person name="Umezawa K."/>
            <person name="Fukui M."/>
        </authorList>
    </citation>
    <scope>NUCLEOTIDE SEQUENCE [LARGE SCALE GENOMIC DNA]</scope>
    <source>
        <strain evidence="8 9">TF1</strain>
    </source>
</reference>
<keyword evidence="7" id="KW-0479">Metal-binding</keyword>
<evidence type="ECO:0000256" key="4">
    <source>
        <dbReference type="ARBA" id="ARBA00022777"/>
    </source>
</evidence>
<comment type="function">
    <text evidence="7">Catalyzes the specific phosphorylation of the 3-hydroxyl group of shikimic acid using ATP as a cosubstrate.</text>
</comment>
<dbReference type="InterPro" id="IPR031322">
    <property type="entry name" value="Shikimate/glucono_kinase"/>
</dbReference>
<evidence type="ECO:0000256" key="7">
    <source>
        <dbReference type="HAMAP-Rule" id="MF_00109"/>
    </source>
</evidence>
<dbReference type="GO" id="GO:0008652">
    <property type="term" value="P:amino acid biosynthetic process"/>
    <property type="evidence" value="ECO:0007669"/>
    <property type="project" value="UniProtKB-KW"/>
</dbReference>
<dbReference type="GO" id="GO:0009423">
    <property type="term" value="P:chorismate biosynthetic process"/>
    <property type="evidence" value="ECO:0007669"/>
    <property type="project" value="UniProtKB-UniRule"/>
</dbReference>
<dbReference type="InterPro" id="IPR000623">
    <property type="entry name" value="Shikimate_kinase/TSH1"/>
</dbReference>
<evidence type="ECO:0000313" key="9">
    <source>
        <dbReference type="Proteomes" id="UP000068196"/>
    </source>
</evidence>
<dbReference type="RefSeq" id="WP_068515916.1">
    <property type="nucleotide sequence ID" value="NZ_AP014945.1"/>
</dbReference>
<dbReference type="AlphaFoldDB" id="A0A0U5ASR1"/>
<dbReference type="PANTHER" id="PTHR21087">
    <property type="entry name" value="SHIKIMATE KINASE"/>
    <property type="match status" value="1"/>
</dbReference>
<evidence type="ECO:0000256" key="3">
    <source>
        <dbReference type="ARBA" id="ARBA00022741"/>
    </source>
</evidence>
<feature type="binding site" evidence="7">
    <location>
        <position position="79"/>
    </location>
    <ligand>
        <name>substrate</name>
    </ligand>
</feature>
<dbReference type="GO" id="GO:0009073">
    <property type="term" value="P:aromatic amino acid family biosynthetic process"/>
    <property type="evidence" value="ECO:0007669"/>
    <property type="project" value="UniProtKB-KW"/>
</dbReference>
<dbReference type="PANTHER" id="PTHR21087:SF16">
    <property type="entry name" value="SHIKIMATE KINASE 1, CHLOROPLASTIC"/>
    <property type="match status" value="1"/>
</dbReference>
<protein>
    <recommendedName>
        <fullName evidence="7">Shikimate kinase</fullName>
        <shortName evidence="7">SK</shortName>
        <ecNumber evidence="7">2.7.1.71</ecNumber>
    </recommendedName>
</protein>
<organism evidence="8 9">
    <name type="scientific">Caldimicrobium thiodismutans</name>
    <dbReference type="NCBI Taxonomy" id="1653476"/>
    <lineage>
        <taxon>Bacteria</taxon>
        <taxon>Pseudomonadati</taxon>
        <taxon>Thermodesulfobacteriota</taxon>
        <taxon>Thermodesulfobacteria</taxon>
        <taxon>Thermodesulfobacteriales</taxon>
        <taxon>Thermodesulfobacteriaceae</taxon>
        <taxon>Caldimicrobium</taxon>
    </lineage>
</organism>
<comment type="caution">
    <text evidence="7">Lacks conserved residue(s) required for the propagation of feature annotation.</text>
</comment>
<comment type="pathway">
    <text evidence="7">Metabolic intermediate biosynthesis; chorismate biosynthesis; chorismate from D-erythrose 4-phosphate and phosphoenolpyruvate: step 5/7.</text>
</comment>
<feature type="binding site" evidence="7">
    <location>
        <begin position="11"/>
        <end position="16"/>
    </location>
    <ligand>
        <name>ATP</name>
        <dbReference type="ChEBI" id="CHEBI:30616"/>
    </ligand>
</feature>
<accession>A0A0U5ASR1</accession>
<dbReference type="PRINTS" id="PR01100">
    <property type="entry name" value="SHIKIMTKNASE"/>
</dbReference>
<evidence type="ECO:0000256" key="1">
    <source>
        <dbReference type="ARBA" id="ARBA00022605"/>
    </source>
</evidence>
<gene>
    <name evidence="7" type="primary">aroK</name>
    <name evidence="8" type="ORF">THC_1621</name>
</gene>
<keyword evidence="7" id="KW-0963">Cytoplasm</keyword>
<feature type="binding site" evidence="7">
    <location>
        <position position="140"/>
    </location>
    <ligand>
        <name>substrate</name>
    </ligand>
</feature>
<dbReference type="UniPathway" id="UPA00053">
    <property type="reaction ID" value="UER00088"/>
</dbReference>
<feature type="binding site" evidence="7">
    <location>
        <position position="33"/>
    </location>
    <ligand>
        <name>substrate</name>
    </ligand>
</feature>
<evidence type="ECO:0000313" key="8">
    <source>
        <dbReference type="EMBL" id="BAU23985.1"/>
    </source>
</evidence>
<dbReference type="InterPro" id="IPR027417">
    <property type="entry name" value="P-loop_NTPase"/>
</dbReference>
<dbReference type="KEGG" id="cthi:THC_1621"/>
<feature type="binding site" evidence="7">
    <location>
        <position position="15"/>
    </location>
    <ligand>
        <name>Mg(2+)</name>
        <dbReference type="ChEBI" id="CHEBI:18420"/>
    </ligand>
</feature>
<comment type="similarity">
    <text evidence="7">Belongs to the shikimate kinase family.</text>
</comment>
<dbReference type="GO" id="GO:0005524">
    <property type="term" value="F:ATP binding"/>
    <property type="evidence" value="ECO:0007669"/>
    <property type="project" value="UniProtKB-UniRule"/>
</dbReference>
<dbReference type="CDD" id="cd00464">
    <property type="entry name" value="SK"/>
    <property type="match status" value="1"/>
</dbReference>
<keyword evidence="2 7" id="KW-0808">Transferase</keyword>
<dbReference type="Proteomes" id="UP000068196">
    <property type="component" value="Chromosome"/>
</dbReference>
<feature type="binding site" evidence="7">
    <location>
        <position position="121"/>
    </location>
    <ligand>
        <name>ATP</name>
        <dbReference type="ChEBI" id="CHEBI:30616"/>
    </ligand>
</feature>
<keyword evidence="3 7" id="KW-0547">Nucleotide-binding</keyword>
<evidence type="ECO:0000256" key="2">
    <source>
        <dbReference type="ARBA" id="ARBA00022679"/>
    </source>
</evidence>
<dbReference type="GO" id="GO:0004765">
    <property type="term" value="F:shikimate kinase activity"/>
    <property type="evidence" value="ECO:0007669"/>
    <property type="project" value="UniProtKB-UniRule"/>
</dbReference>